<sequence length="112" mass="12915">MADLKTFSWPLSPGIPENSAPSVTVLKFTDGYEQRKSNTINDDLKSYTGSITINIDEAMRISEFLEYHGAIKAFNWYSETRKKKVKVVCRKWTRTENNTHAVFSLNFDEVMN</sequence>
<dbReference type="Pfam" id="PF05939">
    <property type="entry name" value="Phage_min_tail"/>
    <property type="match status" value="1"/>
</dbReference>
<protein>
    <submittedName>
        <fullName evidence="1">Putative minor tail protein</fullName>
    </submittedName>
</protein>
<dbReference type="RefSeq" id="YP_010774070.1">
    <property type="nucleotide sequence ID" value="NC_074751.1"/>
</dbReference>
<dbReference type="Proteomes" id="UP000595249">
    <property type="component" value="Segment"/>
</dbReference>
<proteinExistence type="predicted"/>
<dbReference type="EMBL" id="MW021761">
    <property type="protein sequence ID" value="QPX74984.1"/>
    <property type="molecule type" value="Genomic_DNA"/>
</dbReference>
<evidence type="ECO:0000313" key="1">
    <source>
        <dbReference type="EMBL" id="QPX74984.1"/>
    </source>
</evidence>
<dbReference type="InterPro" id="IPR010265">
    <property type="entry name" value="Phage_lambda_TipM"/>
</dbReference>
<organism evidence="1 2">
    <name type="scientific">Serratia phage vB_SmaS_Rovert</name>
    <dbReference type="NCBI Taxonomy" id="2777363"/>
    <lineage>
        <taxon>Viruses</taxon>
        <taxon>Duplodnaviria</taxon>
        <taxon>Heunggongvirae</taxon>
        <taxon>Uroviricota</taxon>
        <taxon>Caudoviricetes</taxon>
        <taxon>Rovertvirus</taxon>
        <taxon>Rovertvirus rovert</taxon>
    </lineage>
</organism>
<name>A0A7T3N9S8_9CAUD</name>
<evidence type="ECO:0000313" key="2">
    <source>
        <dbReference type="Proteomes" id="UP000595249"/>
    </source>
</evidence>
<dbReference type="GeneID" id="80456971"/>
<keyword evidence="2" id="KW-1185">Reference proteome</keyword>
<reference evidence="1 2" key="1">
    <citation type="submission" date="2020-09" db="EMBL/GenBank/DDBJ databases">
        <authorList>
            <person name="Marshall N."/>
            <person name="Wilson M.E."/>
            <person name="Walker J.K."/>
            <person name="Johnson L."/>
            <person name="Sharma R."/>
            <person name="Carr E."/>
            <person name="Grose J.H."/>
        </authorList>
    </citation>
    <scope>NUCLEOTIDE SEQUENCE [LARGE SCALE GENOMIC DNA]</scope>
</reference>
<accession>A0A7T3N9S8</accession>
<dbReference type="KEGG" id="vg:80456971"/>